<accession>A0ABD4REL2</accession>
<dbReference type="EMBL" id="JAIFTX010000004">
    <property type="protein sequence ID" value="MBX7289953.1"/>
    <property type="molecule type" value="Genomic_DNA"/>
</dbReference>
<sequence length="354" mass="40686">MNILYFLWRGGIGGGEKVVLNLVNGLKNKGFNTKICVWMKEDAPLKEVCKEQGIEYIELNGENKFKLSTFIELIKVIRGNKIDILHSHGAIAKFFGTVATKFTKAKSIITIHRLTADRKSHHKVLNMISILLSSKVICVSKAVENGLNKIEKIIYKLKSKIVIYNGLDIEKIERLSNESVDIEKEEDIVYLLFVGRLDPIKGVDYLIRAMKTIVETDPKYKLLIVGDGEDKKRLQDLTNELNLNKYIDFKGHQDNVYKYMRFCDVLVNPSFTEGFPLVILEALTNKLFIITTCVGGIHEILCDYKYKKYIPVKSSDSITESVLNCRFKVEYKAEINKFKIDNMIEEHIKFYNIK</sequence>
<name>A0ABD4REL2_9CLOT</name>
<evidence type="ECO:0000313" key="4">
    <source>
        <dbReference type="Proteomes" id="UP000775179"/>
    </source>
</evidence>
<dbReference type="InterPro" id="IPR028098">
    <property type="entry name" value="Glyco_trans_4-like_N"/>
</dbReference>
<evidence type="ECO:0000259" key="2">
    <source>
        <dbReference type="Pfam" id="PF13439"/>
    </source>
</evidence>
<dbReference type="InterPro" id="IPR001296">
    <property type="entry name" value="Glyco_trans_1"/>
</dbReference>
<evidence type="ECO:0000259" key="1">
    <source>
        <dbReference type="Pfam" id="PF00534"/>
    </source>
</evidence>
<dbReference type="RefSeq" id="WP_021874809.1">
    <property type="nucleotide sequence ID" value="NZ_CP018624.1"/>
</dbReference>
<feature type="domain" description="Glycosyltransferase subfamily 4-like N-terminal" evidence="2">
    <location>
        <begin position="12"/>
        <end position="170"/>
    </location>
</feature>
<dbReference type="Pfam" id="PF00534">
    <property type="entry name" value="Glycos_transf_1"/>
    <property type="match status" value="1"/>
</dbReference>
<dbReference type="Proteomes" id="UP000775179">
    <property type="component" value="Unassembled WGS sequence"/>
</dbReference>
<feature type="domain" description="Glycosyl transferase family 1" evidence="1">
    <location>
        <begin position="182"/>
        <end position="322"/>
    </location>
</feature>
<dbReference type="PANTHER" id="PTHR12526">
    <property type="entry name" value="GLYCOSYLTRANSFERASE"/>
    <property type="match status" value="1"/>
</dbReference>
<dbReference type="Pfam" id="PF13439">
    <property type="entry name" value="Glyco_transf_4"/>
    <property type="match status" value="1"/>
</dbReference>
<dbReference type="Gene3D" id="3.40.50.2000">
    <property type="entry name" value="Glycogen Phosphorylase B"/>
    <property type="match status" value="2"/>
</dbReference>
<gene>
    <name evidence="3" type="ORF">K4H94_02660</name>
</gene>
<dbReference type="SUPFAM" id="SSF53756">
    <property type="entry name" value="UDP-Glycosyltransferase/glycogen phosphorylase"/>
    <property type="match status" value="1"/>
</dbReference>
<dbReference type="CDD" id="cd03811">
    <property type="entry name" value="GT4_GT28_WabH-like"/>
    <property type="match status" value="1"/>
</dbReference>
<comment type="caution">
    <text evidence="3">The sequence shown here is derived from an EMBL/GenBank/DDBJ whole genome shotgun (WGS) entry which is preliminary data.</text>
</comment>
<organism evidence="3 4">
    <name type="scientific">Clostridium chauvoei</name>
    <dbReference type="NCBI Taxonomy" id="46867"/>
    <lineage>
        <taxon>Bacteria</taxon>
        <taxon>Bacillati</taxon>
        <taxon>Bacillota</taxon>
        <taxon>Clostridia</taxon>
        <taxon>Eubacteriales</taxon>
        <taxon>Clostridiaceae</taxon>
        <taxon>Clostridium</taxon>
    </lineage>
</organism>
<dbReference type="PANTHER" id="PTHR12526:SF634">
    <property type="entry name" value="BLL3361 PROTEIN"/>
    <property type="match status" value="1"/>
</dbReference>
<reference evidence="3 4" key="1">
    <citation type="submission" date="2021-08" db="EMBL/GenBank/DDBJ databases">
        <title>Genome sequence analysis of Clostridium chauvoei strains of European origin and evaluation of typing options for outbreak investigations.</title>
        <authorList>
            <person name="Abdel-Glil M."/>
            <person name="Thomas P."/>
            <person name="Seyboldt C."/>
        </authorList>
    </citation>
    <scope>NUCLEOTIDE SEQUENCE [LARGE SCALE GENOMIC DNA]</scope>
    <source>
        <strain evidence="3 4">S0260-09</strain>
    </source>
</reference>
<evidence type="ECO:0000313" key="3">
    <source>
        <dbReference type="EMBL" id="MBX7289953.1"/>
    </source>
</evidence>
<proteinExistence type="predicted"/>
<protein>
    <submittedName>
        <fullName evidence="3">Glycosyltransferase</fullName>
    </submittedName>
</protein>
<dbReference type="AlphaFoldDB" id="A0ABD4REL2"/>